<dbReference type="Proteomes" id="UP000503840">
    <property type="component" value="Unassembled WGS sequence"/>
</dbReference>
<dbReference type="SUPFAM" id="SSF55785">
    <property type="entry name" value="PYP-like sensor domain (PAS domain)"/>
    <property type="match status" value="1"/>
</dbReference>
<proteinExistence type="predicted"/>
<dbReference type="InterPro" id="IPR036097">
    <property type="entry name" value="HisK_dim/P_sf"/>
</dbReference>
<protein>
    <recommendedName>
        <fullName evidence="2">histidine kinase</fullName>
        <ecNumber evidence="2">2.7.13.3</ecNumber>
    </recommendedName>
</protein>
<evidence type="ECO:0000313" key="9">
    <source>
        <dbReference type="EMBL" id="GFM31676.1"/>
    </source>
</evidence>
<dbReference type="CDD" id="cd17546">
    <property type="entry name" value="REC_hyHK_CKI1_RcsC-like"/>
    <property type="match status" value="1"/>
</dbReference>
<feature type="modified residue" description="4-aspartylphosphate" evidence="4">
    <location>
        <position position="746"/>
    </location>
</feature>
<dbReference type="InterPro" id="IPR003661">
    <property type="entry name" value="HisK_dim/P_dom"/>
</dbReference>
<reference evidence="9 10" key="1">
    <citation type="submission" date="2020-05" db="EMBL/GenBank/DDBJ databases">
        <title>Draft genome sequence of Desulfovibrio sp. strain HN2T.</title>
        <authorList>
            <person name="Ueno A."/>
            <person name="Tamazawa S."/>
            <person name="Tamamura S."/>
            <person name="Murakami T."/>
            <person name="Kiyama T."/>
            <person name="Inomata H."/>
            <person name="Amano Y."/>
            <person name="Miyakawa K."/>
            <person name="Tamaki H."/>
            <person name="Naganuma T."/>
            <person name="Kaneko K."/>
        </authorList>
    </citation>
    <scope>NUCLEOTIDE SEQUENCE [LARGE SCALE GENOMIC DNA]</scope>
    <source>
        <strain evidence="9 10">HN2</strain>
    </source>
</reference>
<keyword evidence="5" id="KW-0472">Membrane</keyword>
<dbReference type="GO" id="GO:0000155">
    <property type="term" value="F:phosphorelay sensor kinase activity"/>
    <property type="evidence" value="ECO:0007669"/>
    <property type="project" value="InterPro"/>
</dbReference>
<evidence type="ECO:0000313" key="10">
    <source>
        <dbReference type="Proteomes" id="UP000503840"/>
    </source>
</evidence>
<evidence type="ECO:0000256" key="5">
    <source>
        <dbReference type="SAM" id="Phobius"/>
    </source>
</evidence>
<feature type="domain" description="Histidine kinase" evidence="6">
    <location>
        <begin position="451"/>
        <end position="673"/>
    </location>
</feature>
<feature type="domain" description="Response regulatory" evidence="7">
    <location>
        <begin position="697"/>
        <end position="814"/>
    </location>
</feature>
<evidence type="ECO:0000256" key="2">
    <source>
        <dbReference type="ARBA" id="ARBA00012438"/>
    </source>
</evidence>
<feature type="transmembrane region" description="Helical" evidence="5">
    <location>
        <begin position="277"/>
        <end position="297"/>
    </location>
</feature>
<organism evidence="9 10">
    <name type="scientific">Desulfovibrio subterraneus</name>
    <dbReference type="NCBI Taxonomy" id="2718620"/>
    <lineage>
        <taxon>Bacteria</taxon>
        <taxon>Pseudomonadati</taxon>
        <taxon>Thermodesulfobacteriota</taxon>
        <taxon>Desulfovibrionia</taxon>
        <taxon>Desulfovibrionales</taxon>
        <taxon>Desulfovibrionaceae</taxon>
        <taxon>Desulfovibrio</taxon>
    </lineage>
</organism>
<name>A0A7J0BDF1_9BACT</name>
<dbReference type="Pfam" id="PF00072">
    <property type="entry name" value="Response_reg"/>
    <property type="match status" value="1"/>
</dbReference>
<dbReference type="PROSITE" id="PS50109">
    <property type="entry name" value="HIS_KIN"/>
    <property type="match status" value="1"/>
</dbReference>
<evidence type="ECO:0000259" key="6">
    <source>
        <dbReference type="PROSITE" id="PS50109"/>
    </source>
</evidence>
<dbReference type="Gene3D" id="3.30.450.20">
    <property type="entry name" value="PAS domain"/>
    <property type="match status" value="2"/>
</dbReference>
<keyword evidence="5" id="KW-0812">Transmembrane</keyword>
<feature type="domain" description="PAS" evidence="8">
    <location>
        <begin position="313"/>
        <end position="383"/>
    </location>
</feature>
<dbReference type="Gene3D" id="3.40.50.2300">
    <property type="match status" value="1"/>
</dbReference>
<dbReference type="PROSITE" id="PS50110">
    <property type="entry name" value="RESPONSE_REGULATORY"/>
    <property type="match status" value="1"/>
</dbReference>
<dbReference type="Pfam" id="PF00512">
    <property type="entry name" value="HisKA"/>
    <property type="match status" value="1"/>
</dbReference>
<dbReference type="NCBIfam" id="TIGR00229">
    <property type="entry name" value="sensory_box"/>
    <property type="match status" value="1"/>
</dbReference>
<dbReference type="InterPro" id="IPR000014">
    <property type="entry name" value="PAS"/>
</dbReference>
<dbReference type="EMBL" id="BLVO01000001">
    <property type="protein sequence ID" value="GFM31676.1"/>
    <property type="molecule type" value="Genomic_DNA"/>
</dbReference>
<dbReference type="Gene3D" id="3.30.565.10">
    <property type="entry name" value="Histidine kinase-like ATPase, C-terminal domain"/>
    <property type="match status" value="1"/>
</dbReference>
<dbReference type="SUPFAM" id="SSF55874">
    <property type="entry name" value="ATPase domain of HSP90 chaperone/DNA topoisomerase II/histidine kinase"/>
    <property type="match status" value="1"/>
</dbReference>
<evidence type="ECO:0000256" key="1">
    <source>
        <dbReference type="ARBA" id="ARBA00000085"/>
    </source>
</evidence>
<dbReference type="InterPro" id="IPR011006">
    <property type="entry name" value="CheY-like_superfamily"/>
</dbReference>
<accession>A0A7J0BDF1</accession>
<sequence>MRDVLRGNPLLVLVILFSLLLVSGYFGYRSLIEDRRQIVKTASLRLKDHVWLLQEQTERLFDAIDSTFLQLGLELEQGRLESMSDEQVRLAASRALVYLPALTNFMVLDATGDIRFALRQDSQFSNRQAMDHYARHCARADRVSFSTLPPEGYAPGLLIFSRRLGGVGEACKGMLVATVTPSSYYEQRPRSREGVDSVMLLTGDGEPLAAWPATLLQHGGGNFIPAMEKAVVPGRKASVTEGDNYTLVYAAVRYPLKFVLSVSMEGVLSDWQARRDWQTVLFVIFGVLGGWGTFAAYTQNRMLINAREAVIRREKDYRTLAENYPSGIIMLFDRSGRILIAAGQALESAGWSRGELEGRMLENALPPDVASLMAAHQGVVLSGMRTTFTVTVRGRVYQAHALPLLDDRGHVASGMAVFSDITMREEYESALRSAKEAAENANVLKGQFVANISHELRTPISGIMGITEVALNENPPQKWQRYFAIIKNVSDGLLAVINDVLDFSRIEAGKLTLVSRPYDLEEVLMDIWVSMRIKAEGKGVQLSFEMEQSVARRVEGDAGRLRQVLVNLLDNAIKFTESGGRVILSVFMAGGTGDVQQVAFSVSDTGIGIPADRLGDLFDSFSQVDGTLSRQHGGSGLGLAICKHLVEIMGGQLHVASILGKGSRFHFSLAMRALKPESEIRGEAGGEEDCANLPPLHILLAEDNELNREFLAYFLEDYGHVVLTAANGEEALECIFAGLVDIVLMDVQMPVVSGLEATQRVRVSDSFCRNIPIVALTAHAMAGDRERFLKGGMDDFVGKPVNKKELFAALTAAWNMASKRGWQGRRQRAA</sequence>
<keyword evidence="10" id="KW-1185">Reference proteome</keyword>
<dbReference type="InterPro" id="IPR035965">
    <property type="entry name" value="PAS-like_dom_sf"/>
</dbReference>
<dbReference type="PROSITE" id="PS50112">
    <property type="entry name" value="PAS"/>
    <property type="match status" value="1"/>
</dbReference>
<dbReference type="PANTHER" id="PTHR45339">
    <property type="entry name" value="HYBRID SIGNAL TRANSDUCTION HISTIDINE KINASE J"/>
    <property type="match status" value="1"/>
</dbReference>
<dbReference type="SMART" id="SM00448">
    <property type="entry name" value="REC"/>
    <property type="match status" value="1"/>
</dbReference>
<evidence type="ECO:0000259" key="8">
    <source>
        <dbReference type="PROSITE" id="PS50112"/>
    </source>
</evidence>
<dbReference type="CDD" id="cd16922">
    <property type="entry name" value="HATPase_EvgS-ArcB-TorS-like"/>
    <property type="match status" value="1"/>
</dbReference>
<keyword evidence="5" id="KW-1133">Transmembrane helix</keyword>
<dbReference type="InterPro" id="IPR003594">
    <property type="entry name" value="HATPase_dom"/>
</dbReference>
<comment type="caution">
    <text evidence="9">The sequence shown here is derived from an EMBL/GenBank/DDBJ whole genome shotgun (WGS) entry which is preliminary data.</text>
</comment>
<dbReference type="RefSeq" id="WP_174403388.1">
    <property type="nucleotide sequence ID" value="NZ_BLVO01000001.1"/>
</dbReference>
<dbReference type="SUPFAM" id="SSF52172">
    <property type="entry name" value="CheY-like"/>
    <property type="match status" value="1"/>
</dbReference>
<dbReference type="Gene3D" id="1.10.287.130">
    <property type="match status" value="1"/>
</dbReference>
<comment type="catalytic activity">
    <reaction evidence="1">
        <text>ATP + protein L-histidine = ADP + protein N-phospho-L-histidine.</text>
        <dbReference type="EC" id="2.7.13.3"/>
    </reaction>
</comment>
<dbReference type="FunFam" id="3.30.565.10:FF:000010">
    <property type="entry name" value="Sensor histidine kinase RcsC"/>
    <property type="match status" value="1"/>
</dbReference>
<dbReference type="SUPFAM" id="SSF47384">
    <property type="entry name" value="Homodimeric domain of signal transducing histidine kinase"/>
    <property type="match status" value="1"/>
</dbReference>
<dbReference type="PANTHER" id="PTHR45339:SF5">
    <property type="entry name" value="HISTIDINE KINASE"/>
    <property type="match status" value="1"/>
</dbReference>
<dbReference type="Pfam" id="PF02518">
    <property type="entry name" value="HATPase_c"/>
    <property type="match status" value="1"/>
</dbReference>
<dbReference type="SMART" id="SM00388">
    <property type="entry name" value="HisKA"/>
    <property type="match status" value="1"/>
</dbReference>
<gene>
    <name evidence="9" type="ORF">DSM101010T_00410</name>
</gene>
<evidence type="ECO:0000256" key="4">
    <source>
        <dbReference type="PROSITE-ProRule" id="PRU00169"/>
    </source>
</evidence>
<dbReference type="PRINTS" id="PR00344">
    <property type="entry name" value="BCTRLSENSOR"/>
</dbReference>
<dbReference type="CDD" id="cd00082">
    <property type="entry name" value="HisKA"/>
    <property type="match status" value="1"/>
</dbReference>
<dbReference type="AlphaFoldDB" id="A0A7J0BDF1"/>
<dbReference type="InterPro" id="IPR005467">
    <property type="entry name" value="His_kinase_dom"/>
</dbReference>
<dbReference type="SMART" id="SM00387">
    <property type="entry name" value="HATPase_c"/>
    <property type="match status" value="1"/>
</dbReference>
<dbReference type="InterPro" id="IPR001789">
    <property type="entry name" value="Sig_transdc_resp-reg_receiver"/>
</dbReference>
<dbReference type="EC" id="2.7.13.3" evidence="2"/>
<keyword evidence="3 4" id="KW-0597">Phosphoprotein</keyword>
<dbReference type="Pfam" id="PF08448">
    <property type="entry name" value="PAS_4"/>
    <property type="match status" value="1"/>
</dbReference>
<dbReference type="CDD" id="cd00130">
    <property type="entry name" value="PAS"/>
    <property type="match status" value="1"/>
</dbReference>
<evidence type="ECO:0000256" key="3">
    <source>
        <dbReference type="ARBA" id="ARBA00022553"/>
    </source>
</evidence>
<dbReference type="InterPro" id="IPR036890">
    <property type="entry name" value="HATPase_C_sf"/>
</dbReference>
<dbReference type="InterPro" id="IPR013656">
    <property type="entry name" value="PAS_4"/>
</dbReference>
<dbReference type="InterPro" id="IPR004358">
    <property type="entry name" value="Sig_transdc_His_kin-like_C"/>
</dbReference>
<evidence type="ECO:0000259" key="7">
    <source>
        <dbReference type="PROSITE" id="PS50110"/>
    </source>
</evidence>